<dbReference type="Proteomes" id="UP000078240">
    <property type="component" value="Unassembled WGS sequence"/>
</dbReference>
<dbReference type="AlphaFoldDB" id="A0A179HX18"/>
<protein>
    <submittedName>
        <fullName evidence="2">Uncharacterized protein</fullName>
    </submittedName>
</protein>
<comment type="caution">
    <text evidence="2">The sequence shown here is derived from an EMBL/GenBank/DDBJ whole genome shotgun (WGS) entry which is preliminary data.</text>
</comment>
<name>A0A179HX18_PURLI</name>
<evidence type="ECO:0000313" key="1">
    <source>
        <dbReference type="EMBL" id="OAQ86611.1"/>
    </source>
</evidence>
<proteinExistence type="predicted"/>
<evidence type="ECO:0000313" key="2">
    <source>
        <dbReference type="EMBL" id="OAQ94574.1"/>
    </source>
</evidence>
<sequence>MPTSTYVWCLVAGSPSPTCPSQVAHVCGKRKCRGVAQAKCRGGKGSHRSMHARVPPCVVTVVAVGAPEGEIATQRYGVVTS</sequence>
<dbReference type="EMBL" id="LSBH01000001">
    <property type="protein sequence ID" value="OAQ86611.1"/>
    <property type="molecule type" value="Genomic_DNA"/>
</dbReference>
<evidence type="ECO:0000313" key="3">
    <source>
        <dbReference type="Proteomes" id="UP000078340"/>
    </source>
</evidence>
<dbReference type="EMBL" id="LSBI01000001">
    <property type="protein sequence ID" value="OAQ94574.1"/>
    <property type="molecule type" value="Genomic_DNA"/>
</dbReference>
<gene>
    <name evidence="1" type="ORF">VFPBJ_00651</name>
    <name evidence="2" type="ORF">VFPFJ_00683</name>
</gene>
<organism evidence="2 3">
    <name type="scientific">Purpureocillium lilacinum</name>
    <name type="common">Paecilomyces lilacinus</name>
    <dbReference type="NCBI Taxonomy" id="33203"/>
    <lineage>
        <taxon>Eukaryota</taxon>
        <taxon>Fungi</taxon>
        <taxon>Dikarya</taxon>
        <taxon>Ascomycota</taxon>
        <taxon>Pezizomycotina</taxon>
        <taxon>Sordariomycetes</taxon>
        <taxon>Hypocreomycetidae</taxon>
        <taxon>Hypocreales</taxon>
        <taxon>Ophiocordycipitaceae</taxon>
        <taxon>Purpureocillium</taxon>
    </lineage>
</organism>
<reference evidence="2 3" key="1">
    <citation type="submission" date="2016-02" db="EMBL/GenBank/DDBJ databases">
        <title>Biosynthesis of antibiotic leucinostatins and their inhibition on Phytophthora in bio-control Purpureocillium lilacinum.</title>
        <authorList>
            <person name="Wang G."/>
            <person name="Liu Z."/>
            <person name="Lin R."/>
            <person name="Li E."/>
            <person name="Mao Z."/>
            <person name="Ling J."/>
            <person name="Yin W."/>
            <person name="Xie B."/>
        </authorList>
    </citation>
    <scope>NUCLEOTIDE SEQUENCE [LARGE SCALE GENOMIC DNA]</scope>
    <source>
        <strain evidence="1">PLBJ-1</strain>
        <strain evidence="2">PLFJ-1</strain>
    </source>
</reference>
<dbReference type="Proteomes" id="UP000078340">
    <property type="component" value="Unassembled WGS sequence"/>
</dbReference>
<accession>A0A179HX18</accession>